<keyword evidence="4" id="KW-0560">Oxidoreductase</keyword>
<evidence type="ECO:0000256" key="3">
    <source>
        <dbReference type="ARBA" id="ARBA00022964"/>
    </source>
</evidence>
<keyword evidence="3 7" id="KW-0223">Dioxygenase</keyword>
<dbReference type="PANTHER" id="PTHR43779:SF3">
    <property type="entry name" value="(3R)-3-[(CARBOXYMETHYL)AMINO]FATTY ACID OXYGENASE_DECARBOXYLASE"/>
    <property type="match status" value="1"/>
</dbReference>
<dbReference type="Pfam" id="PF02668">
    <property type="entry name" value="TauD"/>
    <property type="match status" value="1"/>
</dbReference>
<organism evidence="7 8">
    <name type="scientific">Siccirubricoccus deserti</name>
    <dbReference type="NCBI Taxonomy" id="2013562"/>
    <lineage>
        <taxon>Bacteria</taxon>
        <taxon>Pseudomonadati</taxon>
        <taxon>Pseudomonadota</taxon>
        <taxon>Alphaproteobacteria</taxon>
        <taxon>Acetobacterales</taxon>
        <taxon>Roseomonadaceae</taxon>
        <taxon>Siccirubricoccus</taxon>
    </lineage>
</organism>
<accession>A0A9X0QYT2</accession>
<gene>
    <name evidence="7" type="ORF">H7965_13755</name>
</gene>
<comment type="similarity">
    <text evidence="1">Belongs to the TfdA dioxygenase family.</text>
</comment>
<proteinExistence type="inferred from homology"/>
<dbReference type="GO" id="GO:0016706">
    <property type="term" value="F:2-oxoglutarate-dependent dioxygenase activity"/>
    <property type="evidence" value="ECO:0007669"/>
    <property type="project" value="UniProtKB-ARBA"/>
</dbReference>
<dbReference type="InterPro" id="IPR051178">
    <property type="entry name" value="TfdA_dioxygenase"/>
</dbReference>
<evidence type="ECO:0000313" key="8">
    <source>
        <dbReference type="Proteomes" id="UP000600101"/>
    </source>
</evidence>
<evidence type="ECO:0000313" key="7">
    <source>
        <dbReference type="EMBL" id="MBC4016385.1"/>
    </source>
</evidence>
<comment type="caution">
    <text evidence="7">The sequence shown here is derived from an EMBL/GenBank/DDBJ whole genome shotgun (WGS) entry which is preliminary data.</text>
</comment>
<keyword evidence="2" id="KW-0479">Metal-binding</keyword>
<dbReference type="SUPFAM" id="SSF51197">
    <property type="entry name" value="Clavaminate synthase-like"/>
    <property type="match status" value="1"/>
</dbReference>
<dbReference type="RefSeq" id="WP_186771154.1">
    <property type="nucleotide sequence ID" value="NZ_JACOMF010000014.1"/>
</dbReference>
<dbReference type="InterPro" id="IPR042098">
    <property type="entry name" value="TauD-like_sf"/>
</dbReference>
<sequence>MTLIIRPANPARPEFVGEVSGIDLRRPVGAAEAAAIEAGMDRYGVLVFHDQMIDDTQQIAFSRHFGDLELATGDIIQGAARRLAMEVNDISNLDRELKPLARDDRKRLFSLGNMLWHSDSSFKPTPAKYSLLSARVIPGQGGNTEFADMRAAWDALDAETQALVRDLVCDHSQIFSRGVLGFTDFTPEELEKWAPVPQRLVRRHPRTGRLSLFLSAHAGAIHGWPVPEARALLRDLTEHATQREFVHAHVWREGDLVMWDNRVTMHRARRYPADKVRDLHRTTVADVAPSLEQAA</sequence>
<evidence type="ECO:0000256" key="1">
    <source>
        <dbReference type="ARBA" id="ARBA00005896"/>
    </source>
</evidence>
<keyword evidence="5" id="KW-0408">Iron</keyword>
<reference evidence="7" key="1">
    <citation type="submission" date="2020-08" db="EMBL/GenBank/DDBJ databases">
        <authorList>
            <person name="Hu Y."/>
            <person name="Nguyen S.V."/>
            <person name="Li F."/>
            <person name="Fanning S."/>
        </authorList>
    </citation>
    <scope>NUCLEOTIDE SEQUENCE</scope>
    <source>
        <strain evidence="7">SYSU D8009</strain>
    </source>
</reference>
<keyword evidence="8" id="KW-1185">Reference proteome</keyword>
<dbReference type="PANTHER" id="PTHR43779">
    <property type="entry name" value="DIOXYGENASE RV0097-RELATED"/>
    <property type="match status" value="1"/>
</dbReference>
<dbReference type="Gene3D" id="3.60.130.10">
    <property type="entry name" value="Clavaminate synthase-like"/>
    <property type="match status" value="1"/>
</dbReference>
<dbReference type="GO" id="GO:0046872">
    <property type="term" value="F:metal ion binding"/>
    <property type="evidence" value="ECO:0007669"/>
    <property type="project" value="UniProtKB-KW"/>
</dbReference>
<name>A0A9X0QYT2_9PROT</name>
<protein>
    <submittedName>
        <fullName evidence="7">TauD/TfdA family dioxygenase</fullName>
    </submittedName>
</protein>
<evidence type="ECO:0000259" key="6">
    <source>
        <dbReference type="Pfam" id="PF02668"/>
    </source>
</evidence>
<evidence type="ECO:0000256" key="4">
    <source>
        <dbReference type="ARBA" id="ARBA00023002"/>
    </source>
</evidence>
<evidence type="ECO:0000256" key="2">
    <source>
        <dbReference type="ARBA" id="ARBA00022723"/>
    </source>
</evidence>
<dbReference type="Proteomes" id="UP000600101">
    <property type="component" value="Unassembled WGS sequence"/>
</dbReference>
<dbReference type="EMBL" id="JACOMF010000014">
    <property type="protein sequence ID" value="MBC4016385.1"/>
    <property type="molecule type" value="Genomic_DNA"/>
</dbReference>
<feature type="domain" description="TauD/TfdA-like" evidence="6">
    <location>
        <begin position="12"/>
        <end position="283"/>
    </location>
</feature>
<evidence type="ECO:0000256" key="5">
    <source>
        <dbReference type="ARBA" id="ARBA00023004"/>
    </source>
</evidence>
<dbReference type="InterPro" id="IPR003819">
    <property type="entry name" value="TauD/TfdA-like"/>
</dbReference>
<dbReference type="AlphaFoldDB" id="A0A9X0QYT2"/>